<feature type="transmembrane region" description="Helical" evidence="1">
    <location>
        <begin position="51"/>
        <end position="72"/>
    </location>
</feature>
<dbReference type="Pfam" id="PF05137">
    <property type="entry name" value="PilN"/>
    <property type="match status" value="1"/>
</dbReference>
<keyword evidence="1" id="KW-0812">Transmembrane</keyword>
<accession>A0A315ZST7</accession>
<dbReference type="InterPro" id="IPR007813">
    <property type="entry name" value="PilN"/>
</dbReference>
<name>A0A315ZST7_9ACTN</name>
<evidence type="ECO:0000256" key="1">
    <source>
        <dbReference type="SAM" id="Phobius"/>
    </source>
</evidence>
<organism evidence="2 3">
    <name type="scientific">Quadrisphaera granulorum</name>
    <dbReference type="NCBI Taxonomy" id="317664"/>
    <lineage>
        <taxon>Bacteria</taxon>
        <taxon>Bacillati</taxon>
        <taxon>Actinomycetota</taxon>
        <taxon>Actinomycetes</taxon>
        <taxon>Kineosporiales</taxon>
        <taxon>Kineosporiaceae</taxon>
        <taxon>Quadrisphaera</taxon>
    </lineage>
</organism>
<dbReference type="PANTHER" id="PTHR40278:SF1">
    <property type="entry name" value="DNA UTILIZATION PROTEIN HOFN"/>
    <property type="match status" value="1"/>
</dbReference>
<gene>
    <name evidence="2" type="ORF">BXY45_13324</name>
</gene>
<evidence type="ECO:0000313" key="3">
    <source>
        <dbReference type="Proteomes" id="UP000245469"/>
    </source>
</evidence>
<keyword evidence="1" id="KW-0472">Membrane</keyword>
<proteinExistence type="predicted"/>
<dbReference type="RefSeq" id="WP_109776189.1">
    <property type="nucleotide sequence ID" value="NZ_QGDQ01000033.1"/>
</dbReference>
<evidence type="ECO:0000313" key="2">
    <source>
        <dbReference type="EMBL" id="PWJ48000.1"/>
    </source>
</evidence>
<sequence>MTAPTEVLPLADDTVELPEQGFTGPGMRPARVNLLPQEVLAARSLLRTQRALGGGLAAVFVVLGCVYAGALLDGRDAADRLAAEQARTTSLQQQQAQFADVTATQNETKRLQGVQSQVMAGDVRWSNLLTAVNGSAPAGVWLTDISLTLADTATADGSAAAGADPLAEPAIATISVNGYATSQDGVAAWLDGLTALPGLADARYSTAQQTTLGSTPVVSFSSTVGVTPDALSHRFEKEAG</sequence>
<dbReference type="Proteomes" id="UP000245469">
    <property type="component" value="Unassembled WGS sequence"/>
</dbReference>
<dbReference type="EMBL" id="QGDQ01000033">
    <property type="protein sequence ID" value="PWJ48000.1"/>
    <property type="molecule type" value="Genomic_DNA"/>
</dbReference>
<keyword evidence="1" id="KW-1133">Transmembrane helix</keyword>
<keyword evidence="3" id="KW-1185">Reference proteome</keyword>
<dbReference type="PANTHER" id="PTHR40278">
    <property type="entry name" value="DNA UTILIZATION PROTEIN HOFN"/>
    <property type="match status" value="1"/>
</dbReference>
<reference evidence="2 3" key="1">
    <citation type="submission" date="2018-03" db="EMBL/GenBank/DDBJ databases">
        <title>Genomic Encyclopedia of Archaeal and Bacterial Type Strains, Phase II (KMG-II): from individual species to whole genera.</title>
        <authorList>
            <person name="Goeker M."/>
        </authorList>
    </citation>
    <scope>NUCLEOTIDE SEQUENCE [LARGE SCALE GENOMIC DNA]</scope>
    <source>
        <strain evidence="2 3">DSM 44889</strain>
    </source>
</reference>
<dbReference type="OrthoDB" id="5196233at2"/>
<dbReference type="AlphaFoldDB" id="A0A315ZST7"/>
<comment type="caution">
    <text evidence="2">The sequence shown here is derived from an EMBL/GenBank/DDBJ whole genome shotgun (WGS) entry which is preliminary data.</text>
</comment>
<dbReference type="InterPro" id="IPR052534">
    <property type="entry name" value="Extracell_DNA_Util/SecSys_Comp"/>
</dbReference>
<protein>
    <submittedName>
        <fullName evidence="2">Tfp pilus assembly protein PilN</fullName>
    </submittedName>
</protein>